<name>A0A518KBE3_9BACT</name>
<sequence>MSRTLFVIDDLATAELHAPDVWEGKVGMSCSRSSFLLVLKALSELDEFVAVTILRGDRLTGSPVLVVNSLDEALEWVGAGRVVYCSWGNSDGLKQLVGRGVTPYVWLHTYLDRHHLVALDAGDLEAVIVPSDTARVHALRRRCVRRVARMYNPIHPIFIEIPRRSDASYASKRVVFAGAVNEHKGAHRVLQLWPRVRDSAPGSQLVVAGSPRLYDSNAGLGAFGVALPEFEARYVQPLVDRYGSLDEAGVEFAGLLTPLELRELYSHSALGLCNLNWSTDAETFGCAVVEMVAAGLPVVGVARGALPETAGQTGAATLLNSPDEATIAHAVTELLNDTQALRALGMRGREQALRLYGGDTIASDWRKLLNSPPEKVGIVAGSWRNKNRRRAAVESVAGYFGLGKLLDRIEDMRNGI</sequence>
<dbReference type="Proteomes" id="UP000316426">
    <property type="component" value="Chromosome"/>
</dbReference>
<feature type="domain" description="Glycosyl transferase family 1" evidence="1">
    <location>
        <begin position="170"/>
        <end position="350"/>
    </location>
</feature>
<keyword evidence="2" id="KW-0167">Capsid protein</keyword>
<keyword evidence="2" id="KW-0328">Glycosyltransferase</keyword>
<evidence type="ECO:0000259" key="1">
    <source>
        <dbReference type="Pfam" id="PF00534"/>
    </source>
</evidence>
<reference evidence="2 3" key="1">
    <citation type="submission" date="2019-02" db="EMBL/GenBank/DDBJ databases">
        <title>Deep-cultivation of Planctomycetes and their phenomic and genomic characterization uncovers novel biology.</title>
        <authorList>
            <person name="Wiegand S."/>
            <person name="Jogler M."/>
            <person name="Boedeker C."/>
            <person name="Pinto D."/>
            <person name="Vollmers J."/>
            <person name="Rivas-Marin E."/>
            <person name="Kohn T."/>
            <person name="Peeters S.H."/>
            <person name="Heuer A."/>
            <person name="Rast P."/>
            <person name="Oberbeckmann S."/>
            <person name="Bunk B."/>
            <person name="Jeske O."/>
            <person name="Meyerdierks A."/>
            <person name="Storesund J.E."/>
            <person name="Kallscheuer N."/>
            <person name="Luecker S."/>
            <person name="Lage O.M."/>
            <person name="Pohl T."/>
            <person name="Merkel B.J."/>
            <person name="Hornburger P."/>
            <person name="Mueller R.-W."/>
            <person name="Bruemmer F."/>
            <person name="Labrenz M."/>
            <person name="Spormann A.M."/>
            <person name="Op den Camp H."/>
            <person name="Overmann J."/>
            <person name="Amann R."/>
            <person name="Jetten M.S.M."/>
            <person name="Mascher T."/>
            <person name="Medema M.H."/>
            <person name="Devos D.P."/>
            <person name="Kaster A.-K."/>
            <person name="Ovreas L."/>
            <person name="Rohde M."/>
            <person name="Galperin M.Y."/>
            <person name="Jogler C."/>
        </authorList>
    </citation>
    <scope>NUCLEOTIDE SEQUENCE [LARGE SCALE GENOMIC DNA]</scope>
    <source>
        <strain evidence="2 3">Spa11</strain>
    </source>
</reference>
<dbReference type="AlphaFoldDB" id="A0A518KBE3"/>
<gene>
    <name evidence="2" type="primary">cotSA_3</name>
    <name evidence="2" type="ORF">Spa11_33200</name>
</gene>
<dbReference type="CDD" id="cd03801">
    <property type="entry name" value="GT4_PimA-like"/>
    <property type="match status" value="1"/>
</dbReference>
<proteinExistence type="predicted"/>
<accession>A0A518KBE3</accession>
<dbReference type="PANTHER" id="PTHR12526">
    <property type="entry name" value="GLYCOSYLTRANSFERASE"/>
    <property type="match status" value="1"/>
</dbReference>
<dbReference type="SUPFAM" id="SSF53756">
    <property type="entry name" value="UDP-Glycosyltransferase/glycogen phosphorylase"/>
    <property type="match status" value="1"/>
</dbReference>
<protein>
    <submittedName>
        <fullName evidence="2">Spore coat protein SA</fullName>
        <ecNumber evidence="2">2.4.-.-</ecNumber>
    </submittedName>
</protein>
<dbReference type="EC" id="2.4.-.-" evidence="2"/>
<dbReference type="KEGG" id="bmei:Spa11_33200"/>
<dbReference type="EMBL" id="CP036349">
    <property type="protein sequence ID" value="QDV75110.1"/>
    <property type="molecule type" value="Genomic_DNA"/>
</dbReference>
<keyword evidence="2" id="KW-0946">Virion</keyword>
<keyword evidence="2" id="KW-0808">Transferase</keyword>
<evidence type="ECO:0000313" key="2">
    <source>
        <dbReference type="EMBL" id="QDV75110.1"/>
    </source>
</evidence>
<dbReference type="RefSeq" id="WP_145114113.1">
    <property type="nucleotide sequence ID" value="NZ_CP036349.1"/>
</dbReference>
<evidence type="ECO:0000313" key="3">
    <source>
        <dbReference type="Proteomes" id="UP000316426"/>
    </source>
</evidence>
<dbReference type="PANTHER" id="PTHR12526:SF637">
    <property type="entry name" value="GLYCOSYLTRANSFERASE EPSF-RELATED"/>
    <property type="match status" value="1"/>
</dbReference>
<dbReference type="InterPro" id="IPR001296">
    <property type="entry name" value="Glyco_trans_1"/>
</dbReference>
<organism evidence="2 3">
    <name type="scientific">Botrimarina mediterranea</name>
    <dbReference type="NCBI Taxonomy" id="2528022"/>
    <lineage>
        <taxon>Bacteria</taxon>
        <taxon>Pseudomonadati</taxon>
        <taxon>Planctomycetota</taxon>
        <taxon>Planctomycetia</taxon>
        <taxon>Pirellulales</taxon>
        <taxon>Lacipirellulaceae</taxon>
        <taxon>Botrimarina</taxon>
    </lineage>
</organism>
<dbReference type="Pfam" id="PF00534">
    <property type="entry name" value="Glycos_transf_1"/>
    <property type="match status" value="1"/>
</dbReference>
<dbReference type="GO" id="GO:0016757">
    <property type="term" value="F:glycosyltransferase activity"/>
    <property type="evidence" value="ECO:0007669"/>
    <property type="project" value="UniProtKB-KW"/>
</dbReference>
<keyword evidence="3" id="KW-1185">Reference proteome</keyword>
<dbReference type="Gene3D" id="3.40.50.2000">
    <property type="entry name" value="Glycogen Phosphorylase B"/>
    <property type="match status" value="1"/>
</dbReference>